<dbReference type="Gene3D" id="3.40.50.150">
    <property type="entry name" value="Vaccinia Virus protein VP39"/>
    <property type="match status" value="1"/>
</dbReference>
<reference evidence="4" key="1">
    <citation type="journal article" date="2020" name="Stud. Mycol.">
        <title>101 Dothideomycetes genomes: a test case for predicting lifestyles and emergence of pathogens.</title>
        <authorList>
            <person name="Haridas S."/>
            <person name="Albert R."/>
            <person name="Binder M."/>
            <person name="Bloem J."/>
            <person name="Labutti K."/>
            <person name="Salamov A."/>
            <person name="Andreopoulos B."/>
            <person name="Baker S."/>
            <person name="Barry K."/>
            <person name="Bills G."/>
            <person name="Bluhm B."/>
            <person name="Cannon C."/>
            <person name="Castanera R."/>
            <person name="Culley D."/>
            <person name="Daum C."/>
            <person name="Ezra D."/>
            <person name="Gonzalez J."/>
            <person name="Henrissat B."/>
            <person name="Kuo A."/>
            <person name="Liang C."/>
            <person name="Lipzen A."/>
            <person name="Lutzoni F."/>
            <person name="Magnuson J."/>
            <person name="Mondo S."/>
            <person name="Nolan M."/>
            <person name="Ohm R."/>
            <person name="Pangilinan J."/>
            <person name="Park H.-J."/>
            <person name="Ramirez L."/>
            <person name="Alfaro M."/>
            <person name="Sun H."/>
            <person name="Tritt A."/>
            <person name="Yoshinaga Y."/>
            <person name="Zwiers L.-H."/>
            <person name="Turgeon B."/>
            <person name="Goodwin S."/>
            <person name="Spatafora J."/>
            <person name="Crous P."/>
            <person name="Grigoriev I."/>
        </authorList>
    </citation>
    <scope>NUCLEOTIDE SEQUENCE</scope>
    <source>
        <strain evidence="4">CBS 113818</strain>
    </source>
</reference>
<gene>
    <name evidence="4" type="ORF">CC86DRAFT_392513</name>
</gene>
<dbReference type="InterPro" id="IPR029063">
    <property type="entry name" value="SAM-dependent_MTases_sf"/>
</dbReference>
<dbReference type="PANTHER" id="PTHR12176">
    <property type="entry name" value="SAM-DEPENDENT METHYLTRANSFERASE SUPERFAMILY PROTEIN"/>
    <property type="match status" value="1"/>
</dbReference>
<protein>
    <submittedName>
        <fullName evidence="4">Uncharacterized protein</fullName>
    </submittedName>
</protein>
<dbReference type="SUPFAM" id="SSF53335">
    <property type="entry name" value="S-adenosyl-L-methionine-dependent methyltransferases"/>
    <property type="match status" value="1"/>
</dbReference>
<dbReference type="PANTHER" id="PTHR12176:SF80">
    <property type="entry name" value="EEF1A LYSINE METHYLTRANSFERASE 4"/>
    <property type="match status" value="1"/>
</dbReference>
<sequence>MSSLEETQALGHADFWDERYAKADGEKPTHEWFRAFDALEPFFAKHLFRGRGSERKDKKVLHLGSGDSTIPYDLLERGYTNQICIDFSTAVVDLMKSRHTDKPEVDWKVGDVRNMTDVDTQSVDVLRVLKDNSVFLYATYREPRFIKPIINRENEWDLEMEIMGGGDSFEYFGFILKKHNSATSV</sequence>
<keyword evidence="3" id="KW-0808">Transferase</keyword>
<name>A0A6A7A9B1_9PLEO</name>
<dbReference type="CDD" id="cd02440">
    <property type="entry name" value="AdoMet_MTases"/>
    <property type="match status" value="1"/>
</dbReference>
<comment type="similarity">
    <text evidence="1">Belongs to the methyltransferase superfamily.</text>
</comment>
<organism evidence="4 5">
    <name type="scientific">Ophiobolus disseminans</name>
    <dbReference type="NCBI Taxonomy" id="1469910"/>
    <lineage>
        <taxon>Eukaryota</taxon>
        <taxon>Fungi</taxon>
        <taxon>Dikarya</taxon>
        <taxon>Ascomycota</taxon>
        <taxon>Pezizomycotina</taxon>
        <taxon>Dothideomycetes</taxon>
        <taxon>Pleosporomycetidae</taxon>
        <taxon>Pleosporales</taxon>
        <taxon>Pleosporineae</taxon>
        <taxon>Phaeosphaeriaceae</taxon>
        <taxon>Ophiobolus</taxon>
    </lineage>
</organism>
<dbReference type="AlphaFoldDB" id="A0A6A7A9B1"/>
<evidence type="ECO:0000313" key="4">
    <source>
        <dbReference type="EMBL" id="KAF2829404.1"/>
    </source>
</evidence>
<evidence type="ECO:0000256" key="2">
    <source>
        <dbReference type="ARBA" id="ARBA00022603"/>
    </source>
</evidence>
<keyword evidence="5" id="KW-1185">Reference proteome</keyword>
<dbReference type="OrthoDB" id="411785at2759"/>
<evidence type="ECO:0000313" key="5">
    <source>
        <dbReference type="Proteomes" id="UP000799424"/>
    </source>
</evidence>
<evidence type="ECO:0000256" key="1">
    <source>
        <dbReference type="ARBA" id="ARBA00008361"/>
    </source>
</evidence>
<keyword evidence="2" id="KW-0489">Methyltransferase</keyword>
<dbReference type="EMBL" id="MU006221">
    <property type="protein sequence ID" value="KAF2829404.1"/>
    <property type="molecule type" value="Genomic_DNA"/>
</dbReference>
<accession>A0A6A7A9B1</accession>
<dbReference type="GO" id="GO:0032259">
    <property type="term" value="P:methylation"/>
    <property type="evidence" value="ECO:0007669"/>
    <property type="project" value="UniProtKB-KW"/>
</dbReference>
<evidence type="ECO:0000256" key="3">
    <source>
        <dbReference type="ARBA" id="ARBA00022679"/>
    </source>
</evidence>
<dbReference type="InterPro" id="IPR051419">
    <property type="entry name" value="Lys/N-term_MeTrsfase_sf"/>
</dbReference>
<dbReference type="Proteomes" id="UP000799424">
    <property type="component" value="Unassembled WGS sequence"/>
</dbReference>
<dbReference type="GO" id="GO:0008168">
    <property type="term" value="F:methyltransferase activity"/>
    <property type="evidence" value="ECO:0007669"/>
    <property type="project" value="UniProtKB-KW"/>
</dbReference>
<proteinExistence type="inferred from homology"/>